<dbReference type="Proteomes" id="UP000261828">
    <property type="component" value="Unassembled WGS sequence"/>
</dbReference>
<dbReference type="PANTHER" id="PTHR37694">
    <property type="entry name" value="SLR8022 PROTEIN"/>
    <property type="match status" value="1"/>
</dbReference>
<dbReference type="Gene3D" id="2.60.120.10">
    <property type="entry name" value="Jelly Rolls"/>
    <property type="match status" value="1"/>
</dbReference>
<gene>
    <name evidence="1" type="ORF">DX873_00115</name>
</gene>
<keyword evidence="2" id="KW-1185">Reference proteome</keyword>
<dbReference type="OrthoDB" id="1121094at2"/>
<evidence type="ECO:0008006" key="3">
    <source>
        <dbReference type="Google" id="ProtNLM"/>
    </source>
</evidence>
<reference evidence="1 2" key="1">
    <citation type="submission" date="2018-08" db="EMBL/GenBank/DDBJ databases">
        <title>Muricauda nanhaiensis sp. nov., isolated from seawater of the South China Sea.</title>
        <authorList>
            <person name="Dang Y."/>
        </authorList>
    </citation>
    <scope>NUCLEOTIDE SEQUENCE [LARGE SCALE GENOMIC DNA]</scope>
    <source>
        <strain evidence="1 2">SM1704</strain>
    </source>
</reference>
<name>A0A371JS21_9FLAO</name>
<dbReference type="RefSeq" id="WP_116182512.1">
    <property type="nucleotide sequence ID" value="NZ_QTJX01000001.1"/>
</dbReference>
<sequence>MYTIDNHIKNETYNGLQLHNLIKTESFEVLSISMEKDSVFPEHASPKDAQLLVLEGSIDFHINNSKYSLTAHQHFNFPKDEKHWVEANENSKFLIIR</sequence>
<proteinExistence type="predicted"/>
<dbReference type="SUPFAM" id="SSF51182">
    <property type="entry name" value="RmlC-like cupins"/>
    <property type="match status" value="1"/>
</dbReference>
<dbReference type="AlphaFoldDB" id="A0A371JS21"/>
<comment type="caution">
    <text evidence="1">The sequence shown here is derived from an EMBL/GenBank/DDBJ whole genome shotgun (WGS) entry which is preliminary data.</text>
</comment>
<dbReference type="PANTHER" id="PTHR37694:SF1">
    <property type="entry name" value="SLR8022 PROTEIN"/>
    <property type="match status" value="1"/>
</dbReference>
<accession>A0A371JS21</accession>
<evidence type="ECO:0000313" key="2">
    <source>
        <dbReference type="Proteomes" id="UP000261828"/>
    </source>
</evidence>
<evidence type="ECO:0000313" key="1">
    <source>
        <dbReference type="EMBL" id="RDY60624.1"/>
    </source>
</evidence>
<dbReference type="EMBL" id="QTJX01000001">
    <property type="protein sequence ID" value="RDY60624.1"/>
    <property type="molecule type" value="Genomic_DNA"/>
</dbReference>
<organism evidence="1 2">
    <name type="scientific">Flagellimonas nanhaiensis</name>
    <dbReference type="NCBI Taxonomy" id="2292706"/>
    <lineage>
        <taxon>Bacteria</taxon>
        <taxon>Pseudomonadati</taxon>
        <taxon>Bacteroidota</taxon>
        <taxon>Flavobacteriia</taxon>
        <taxon>Flavobacteriales</taxon>
        <taxon>Flavobacteriaceae</taxon>
        <taxon>Flagellimonas</taxon>
    </lineage>
</organism>
<protein>
    <recommendedName>
        <fullName evidence="3">Cupin domain-containing protein</fullName>
    </recommendedName>
</protein>
<dbReference type="InterPro" id="IPR011051">
    <property type="entry name" value="RmlC_Cupin_sf"/>
</dbReference>
<dbReference type="InterPro" id="IPR014710">
    <property type="entry name" value="RmlC-like_jellyroll"/>
</dbReference>